<keyword evidence="2" id="KW-1185">Reference proteome</keyword>
<organism evidence="1 2">
    <name type="scientific">Mythimna loreyi</name>
    <dbReference type="NCBI Taxonomy" id="667449"/>
    <lineage>
        <taxon>Eukaryota</taxon>
        <taxon>Metazoa</taxon>
        <taxon>Ecdysozoa</taxon>
        <taxon>Arthropoda</taxon>
        <taxon>Hexapoda</taxon>
        <taxon>Insecta</taxon>
        <taxon>Pterygota</taxon>
        <taxon>Neoptera</taxon>
        <taxon>Endopterygota</taxon>
        <taxon>Lepidoptera</taxon>
        <taxon>Glossata</taxon>
        <taxon>Ditrysia</taxon>
        <taxon>Noctuoidea</taxon>
        <taxon>Noctuidae</taxon>
        <taxon>Noctuinae</taxon>
        <taxon>Hadenini</taxon>
        <taxon>Mythimna</taxon>
    </lineage>
</organism>
<reference evidence="1" key="1">
    <citation type="submission" date="2023-03" db="EMBL/GenBank/DDBJ databases">
        <title>Chromosome-level genomes of two armyworms, Mythimna separata and Mythimna loreyi, provide insights into the biosynthesis and reception of sex pheromones.</title>
        <authorList>
            <person name="Zhao H."/>
        </authorList>
    </citation>
    <scope>NUCLEOTIDE SEQUENCE</scope>
    <source>
        <strain evidence="1">BeijingLab</strain>
    </source>
</reference>
<dbReference type="Proteomes" id="UP001231649">
    <property type="component" value="Chromosome 15"/>
</dbReference>
<gene>
    <name evidence="1" type="ORF">PYW08_004149</name>
</gene>
<dbReference type="EMBL" id="CM056791">
    <property type="protein sequence ID" value="KAJ8725966.1"/>
    <property type="molecule type" value="Genomic_DNA"/>
</dbReference>
<name>A0ACC2QV71_9NEOP</name>
<sequence>MFNFSILPTIMRTLVLFGLAFVISVSASVELQFNYHDHIGIPEAKRLYAIEKEILAKKNFGHNDVLQNRIVGGKEALPNAHPYFAGLLIDLINNDTLSVCGASLLSPNRLVTAGHCWADGTKQAWRFLVVLGSKFLYDGGERIHTTTVITHPHYVPGRSRNDVAMIYLPRNANIDNFIIKPINLPHESELQNQFVGHSAVATGFGKIGDHHMTSTVLRDVRLTVISHDECAHVYQPHLVTSSVICTRGFGGVGICSGDSGGPLVTFRDNGEPFLIGIVAFNLAEGCELGGPSGFSRVTSFYSFITHHL</sequence>
<proteinExistence type="predicted"/>
<accession>A0ACC2QV71</accession>
<comment type="caution">
    <text evidence="1">The sequence shown here is derived from an EMBL/GenBank/DDBJ whole genome shotgun (WGS) entry which is preliminary data.</text>
</comment>
<evidence type="ECO:0000313" key="2">
    <source>
        <dbReference type="Proteomes" id="UP001231649"/>
    </source>
</evidence>
<evidence type="ECO:0000313" key="1">
    <source>
        <dbReference type="EMBL" id="KAJ8725966.1"/>
    </source>
</evidence>
<protein>
    <submittedName>
        <fullName evidence="1">Uncharacterized protein</fullName>
    </submittedName>
</protein>